<reference evidence="3" key="1">
    <citation type="journal article" date="2020" name="Stud. Mycol.">
        <title>101 Dothideomycetes genomes: a test case for predicting lifestyles and emergence of pathogens.</title>
        <authorList>
            <person name="Haridas S."/>
            <person name="Albert R."/>
            <person name="Binder M."/>
            <person name="Bloem J."/>
            <person name="Labutti K."/>
            <person name="Salamov A."/>
            <person name="Andreopoulos B."/>
            <person name="Baker S."/>
            <person name="Barry K."/>
            <person name="Bills G."/>
            <person name="Bluhm B."/>
            <person name="Cannon C."/>
            <person name="Castanera R."/>
            <person name="Culley D."/>
            <person name="Daum C."/>
            <person name="Ezra D."/>
            <person name="Gonzalez J."/>
            <person name="Henrissat B."/>
            <person name="Kuo A."/>
            <person name="Liang C."/>
            <person name="Lipzen A."/>
            <person name="Lutzoni F."/>
            <person name="Magnuson J."/>
            <person name="Mondo S."/>
            <person name="Nolan M."/>
            <person name="Ohm R."/>
            <person name="Pangilinan J."/>
            <person name="Park H.-J."/>
            <person name="Ramirez L."/>
            <person name="Alfaro M."/>
            <person name="Sun H."/>
            <person name="Tritt A."/>
            <person name="Yoshinaga Y."/>
            <person name="Zwiers L.-H."/>
            <person name="Turgeon B."/>
            <person name="Goodwin S."/>
            <person name="Spatafora J."/>
            <person name="Crous P."/>
            <person name="Grigoriev I."/>
        </authorList>
    </citation>
    <scope>NUCLEOTIDE SEQUENCE</scope>
    <source>
        <strain evidence="3">CBS 260.36</strain>
    </source>
</reference>
<keyword evidence="4" id="KW-1185">Reference proteome</keyword>
<gene>
    <name evidence="3" type="ORF">K461DRAFT_107278</name>
</gene>
<accession>A0A9P4J439</accession>
<feature type="transmembrane region" description="Helical" evidence="1">
    <location>
        <begin position="605"/>
        <end position="632"/>
    </location>
</feature>
<keyword evidence="1" id="KW-0812">Transmembrane</keyword>
<sequence>MATGKSTGDYSYSTIEESHSHAPRSGFWPFKGWRASVAIGATIALIILIANVAVLAWTKDRYVLEDGILTVFTGSCKTSSKVIMLSHLGINVLSTLLLAAGNSCMQVLVAPTRAEVDKAHAAGTWLDIGPHSLRNLGSIGAVRIIIWAVLGLSSVPIHLLYNSVVFSSSTANVFSSLTVTNDFVTGGSWNTSQMDCFDYVSEEGLFVQQLQDSAKSYTRLDPAACIEAYGSGYVSLYANVLLVTNESVARNVLNWRPSEGGTYLGSDTWICDGLGGGSRAGCDVNALLANAADWTSPGYSVILSPNESCLSYRADHKYHIDHCLAEQTPEFCSVYVSVTLLAVVIACNVIKLACLLVTLLSVRFDPLITIGDAIESFLAIPDRTTEGHGLLEASNIATWTKARISRTPIPTTPAPWKPRRRRLIAAISRRRWWSCTIAFILALVLSTSLLGAGLHSLSTSSITASVLTLGLGRPIPEQTLSYTPNTSPSESISSFTPNVLITNLPQLLLSALYLLYNDIATRLRLAQEWSAYYLRPRALRVSHAPRASQRAPPFLQLPPYLALPLMAAMAALHWAVSQGVFYALVREVNYSVNSVQEGYSVDGVGWSPLGIVVAVAIGGALVVALWVAAVCMPLGGGMPVVRGCSAAVSAACHGDGGGELATRLVAWGEVGAGDGDEGRGGFTDGGARALREGCVYR</sequence>
<evidence type="ECO:0000256" key="1">
    <source>
        <dbReference type="SAM" id="Phobius"/>
    </source>
</evidence>
<feature type="transmembrane region" description="Helical" evidence="1">
    <location>
        <begin position="432"/>
        <end position="454"/>
    </location>
</feature>
<dbReference type="OrthoDB" id="5429634at2759"/>
<protein>
    <recommendedName>
        <fullName evidence="2">DUF6536 domain-containing protein</fullName>
    </recommendedName>
</protein>
<dbReference type="Proteomes" id="UP000799439">
    <property type="component" value="Unassembled WGS sequence"/>
</dbReference>
<evidence type="ECO:0000313" key="4">
    <source>
        <dbReference type="Proteomes" id="UP000799439"/>
    </source>
</evidence>
<feature type="transmembrane region" description="Helical" evidence="1">
    <location>
        <begin position="141"/>
        <end position="161"/>
    </location>
</feature>
<dbReference type="Pfam" id="PF20163">
    <property type="entry name" value="DUF6536"/>
    <property type="match status" value="1"/>
</dbReference>
<name>A0A9P4J439_9PEZI</name>
<feature type="transmembrane region" description="Helical" evidence="1">
    <location>
        <begin position="495"/>
        <end position="516"/>
    </location>
</feature>
<proteinExistence type="predicted"/>
<dbReference type="EMBL" id="ML996083">
    <property type="protein sequence ID" value="KAF2155062.1"/>
    <property type="molecule type" value="Genomic_DNA"/>
</dbReference>
<evidence type="ECO:0000259" key="2">
    <source>
        <dbReference type="Pfam" id="PF20163"/>
    </source>
</evidence>
<dbReference type="AlphaFoldDB" id="A0A9P4J439"/>
<feature type="transmembrane region" description="Helical" evidence="1">
    <location>
        <begin position="560"/>
        <end position="585"/>
    </location>
</feature>
<dbReference type="PANTHER" id="PTHR35395">
    <property type="entry name" value="DUF6536 DOMAIN-CONTAINING PROTEIN"/>
    <property type="match status" value="1"/>
</dbReference>
<dbReference type="InterPro" id="IPR046623">
    <property type="entry name" value="DUF6536"/>
</dbReference>
<evidence type="ECO:0000313" key="3">
    <source>
        <dbReference type="EMBL" id="KAF2155062.1"/>
    </source>
</evidence>
<organism evidence="3 4">
    <name type="scientific">Myriangium duriaei CBS 260.36</name>
    <dbReference type="NCBI Taxonomy" id="1168546"/>
    <lineage>
        <taxon>Eukaryota</taxon>
        <taxon>Fungi</taxon>
        <taxon>Dikarya</taxon>
        <taxon>Ascomycota</taxon>
        <taxon>Pezizomycotina</taxon>
        <taxon>Dothideomycetes</taxon>
        <taxon>Dothideomycetidae</taxon>
        <taxon>Myriangiales</taxon>
        <taxon>Myriangiaceae</taxon>
        <taxon>Myriangium</taxon>
    </lineage>
</organism>
<feature type="transmembrane region" description="Helical" evidence="1">
    <location>
        <begin position="33"/>
        <end position="57"/>
    </location>
</feature>
<keyword evidence="1" id="KW-1133">Transmembrane helix</keyword>
<comment type="caution">
    <text evidence="3">The sequence shown here is derived from an EMBL/GenBank/DDBJ whole genome shotgun (WGS) entry which is preliminary data.</text>
</comment>
<feature type="domain" description="DUF6536" evidence="2">
    <location>
        <begin position="33"/>
        <end position="184"/>
    </location>
</feature>
<dbReference type="PANTHER" id="PTHR35395:SF1">
    <property type="entry name" value="DUF6536 DOMAIN-CONTAINING PROTEIN"/>
    <property type="match status" value="1"/>
</dbReference>
<keyword evidence="1" id="KW-0472">Membrane</keyword>